<feature type="compositionally biased region" description="Acidic residues" evidence="2">
    <location>
        <begin position="70"/>
        <end position="80"/>
    </location>
</feature>
<evidence type="ECO:0000256" key="2">
    <source>
        <dbReference type="SAM" id="MobiDB-lite"/>
    </source>
</evidence>
<feature type="compositionally biased region" description="Low complexity" evidence="2">
    <location>
        <begin position="178"/>
        <end position="187"/>
    </location>
</feature>
<gene>
    <name evidence="3" type="primary">Lp_74D14_2</name>
</gene>
<feature type="compositionally biased region" description="Basic and acidic residues" evidence="2">
    <location>
        <begin position="260"/>
        <end position="284"/>
    </location>
</feature>
<feature type="compositionally biased region" description="Basic and acidic residues" evidence="2">
    <location>
        <begin position="421"/>
        <end position="430"/>
    </location>
</feature>
<feature type="compositionally biased region" description="Polar residues" evidence="2">
    <location>
        <begin position="312"/>
        <end position="324"/>
    </location>
</feature>
<feature type="region of interest" description="Disordered" evidence="2">
    <location>
        <begin position="419"/>
        <end position="445"/>
    </location>
</feature>
<feature type="region of interest" description="Disordered" evidence="2">
    <location>
        <begin position="51"/>
        <end position="387"/>
    </location>
</feature>
<reference evidence="3" key="1">
    <citation type="journal article" date="2011" name="Mol. Genet. Genomics">
        <title>Comparative sequence analysis of VRN1 alleles of Lolium perenne with the co-linear regions in barley, wheat, and rice.</title>
        <authorList>
            <person name="Asp T."/>
            <person name="Byrne S."/>
            <person name="Gundlach H."/>
            <person name="Bruggmann R."/>
            <person name="Mayer K.F."/>
            <person name="Andersen J.R."/>
            <person name="Xu M."/>
            <person name="Greve M."/>
            <person name="Lenk I."/>
            <person name="Lubberstedt T."/>
        </authorList>
    </citation>
    <scope>NUCLEOTIDE SEQUENCE</scope>
</reference>
<protein>
    <submittedName>
        <fullName evidence="3">Uncharacterized protein Lp_74D14_2</fullName>
    </submittedName>
</protein>
<proteinExistence type="predicted"/>
<feature type="region of interest" description="Disordered" evidence="2">
    <location>
        <begin position="1"/>
        <end position="39"/>
    </location>
</feature>
<feature type="compositionally biased region" description="Basic residues" evidence="2">
    <location>
        <begin position="161"/>
        <end position="176"/>
    </location>
</feature>
<dbReference type="PANTHER" id="PTHR36335">
    <property type="entry name" value="CHAPERONE DNAJ-DOMAIN SUPERFAMILY PROTEIN"/>
    <property type="match status" value="1"/>
</dbReference>
<feature type="compositionally biased region" description="Acidic residues" evidence="2">
    <location>
        <begin position="25"/>
        <end position="38"/>
    </location>
</feature>
<dbReference type="PANTHER" id="PTHR36335:SF1">
    <property type="entry name" value="CHAPERONE DNAJ-DOMAIN SUPERFAMILY PROTEIN"/>
    <property type="match status" value="1"/>
</dbReference>
<feature type="compositionally biased region" description="Low complexity" evidence="2">
    <location>
        <begin position="51"/>
        <end position="66"/>
    </location>
</feature>
<dbReference type="GO" id="GO:0005783">
    <property type="term" value="C:endoplasmic reticulum"/>
    <property type="evidence" value="ECO:0007669"/>
    <property type="project" value="UniProtKB-ARBA"/>
</dbReference>
<keyword evidence="1" id="KW-0175">Coiled coil</keyword>
<dbReference type="AlphaFoldDB" id="G9JVK1"/>
<dbReference type="InterPro" id="IPR001623">
    <property type="entry name" value="DnaJ_domain"/>
</dbReference>
<feature type="compositionally biased region" description="Acidic residues" evidence="2">
    <location>
        <begin position="124"/>
        <end position="143"/>
    </location>
</feature>
<evidence type="ECO:0000256" key="1">
    <source>
        <dbReference type="SAM" id="Coils"/>
    </source>
</evidence>
<feature type="compositionally biased region" description="Polar residues" evidence="2">
    <location>
        <begin position="221"/>
        <end position="236"/>
    </location>
</feature>
<feature type="compositionally biased region" description="Low complexity" evidence="2">
    <location>
        <begin position="88"/>
        <end position="112"/>
    </location>
</feature>
<accession>G9JVK1</accession>
<dbReference type="Gene3D" id="1.10.287.110">
    <property type="entry name" value="DnaJ domain"/>
    <property type="match status" value="1"/>
</dbReference>
<feature type="coiled-coil region" evidence="1">
    <location>
        <begin position="473"/>
        <end position="521"/>
    </location>
</feature>
<dbReference type="SUPFAM" id="SSF46565">
    <property type="entry name" value="Chaperone J-domain"/>
    <property type="match status" value="1"/>
</dbReference>
<dbReference type="CDD" id="cd06257">
    <property type="entry name" value="DnaJ"/>
    <property type="match status" value="1"/>
</dbReference>
<organism evidence="3">
    <name type="scientific">Lolium perenne</name>
    <name type="common">Perennial ryegrass</name>
    <dbReference type="NCBI Taxonomy" id="4522"/>
    <lineage>
        <taxon>Eukaryota</taxon>
        <taxon>Viridiplantae</taxon>
        <taxon>Streptophyta</taxon>
        <taxon>Embryophyta</taxon>
        <taxon>Tracheophyta</taxon>
        <taxon>Spermatophyta</taxon>
        <taxon>Magnoliopsida</taxon>
        <taxon>Liliopsida</taxon>
        <taxon>Poales</taxon>
        <taxon>Poaceae</taxon>
        <taxon>BOP clade</taxon>
        <taxon>Pooideae</taxon>
        <taxon>Poodae</taxon>
        <taxon>Poeae</taxon>
        <taxon>Poeae Chloroplast Group 2 (Poeae type)</taxon>
        <taxon>Loliodinae</taxon>
        <taxon>Loliinae</taxon>
        <taxon>Lolium</taxon>
    </lineage>
</organism>
<name>G9JVK1_LOLPR</name>
<evidence type="ECO:0000313" key="3">
    <source>
        <dbReference type="EMBL" id="AEV22380.1"/>
    </source>
</evidence>
<sequence length="605" mass="65591">MSWGRMRPAGKSPRMKPEQPPLVVLDEDDADDGADDSEVFIINDPVERARAAAACNSKKGNSSSSNVINLDDDDEDDEEGGGGGAGDRAGPSTAGAGGSPATATPPGRAAPRNRYGLDYVSDSDQSDLSEGSDSDSDSDDSSDCEILPSVAARGPWEKAASRRMMHHPPPHQRKGGRASTSASSAESSTHHDENPDNLFASGSPLDDRFWEHYAFNPTGPIGTSGSQYGASPSSAPNAAHESPVDNPAGSLDPDMACNDEATRSHKGPVPEKAPHTSHPPRPDETLNPQGSPLDDRFFEHYAFNPAGPIGTSGPQYGASPSSAPNAAHESPVDVDSNGIQTEGRNPAGSLDPHVACNAEATQSPKGPVPEKAPQTSHSPHAEETLNPQGCTGFSFVPKNRVFPACSADWKDDCPMFVSTPERMDDPDKLGRVAVLPDGPDFQDGLIGAREKHKESDEYKRAQEEEWASRQRQLAIQAEEAKEAKRLRKRKKAEALRLLDMEKRQKQRVEEVRETQRKTEEDTQLKEQCRGAVRLELENLERTCRDVSSILRALGIPVEGGEVKGAYKRALLKFHPDRVSRTDIYQQVKAEETFKFISRFKEKLKL</sequence>
<dbReference type="InterPro" id="IPR036869">
    <property type="entry name" value="J_dom_sf"/>
</dbReference>
<dbReference type="EMBL" id="JN969602">
    <property type="protein sequence ID" value="AEV22380.1"/>
    <property type="molecule type" value="Genomic_DNA"/>
</dbReference>